<reference evidence="10 11" key="1">
    <citation type="submission" date="2018-11" db="EMBL/GenBank/DDBJ databases">
        <title>YIM 102482-1 draft genome.</title>
        <authorList>
            <person name="Li G."/>
            <person name="Jiang Y."/>
        </authorList>
    </citation>
    <scope>NUCLEOTIDE SEQUENCE [LARGE SCALE GENOMIC DNA]</scope>
    <source>
        <strain evidence="10 11">YIM 102482-1</strain>
    </source>
</reference>
<evidence type="ECO:0000256" key="1">
    <source>
        <dbReference type="ARBA" id="ARBA00004202"/>
    </source>
</evidence>
<dbReference type="GO" id="GO:0045259">
    <property type="term" value="C:proton-transporting ATP synthase complex"/>
    <property type="evidence" value="ECO:0007669"/>
    <property type="project" value="UniProtKB-KW"/>
</dbReference>
<dbReference type="GO" id="GO:0016787">
    <property type="term" value="F:hydrolase activity"/>
    <property type="evidence" value="ECO:0007669"/>
    <property type="project" value="UniProtKB-KW"/>
</dbReference>
<evidence type="ECO:0000256" key="6">
    <source>
        <dbReference type="ARBA" id="ARBA00023196"/>
    </source>
</evidence>
<keyword evidence="4 8" id="KW-0406">Ion transport</keyword>
<dbReference type="InterPro" id="IPR036771">
    <property type="entry name" value="ATPsynth_dsu/esu_N"/>
</dbReference>
<keyword evidence="3 8" id="KW-0813">Transport</keyword>
<dbReference type="PANTHER" id="PTHR13822:SF10">
    <property type="entry name" value="ATP SYNTHASE EPSILON CHAIN, CHLOROPLASTIC"/>
    <property type="match status" value="1"/>
</dbReference>
<evidence type="ECO:0000259" key="9">
    <source>
        <dbReference type="Pfam" id="PF02823"/>
    </source>
</evidence>
<dbReference type="AlphaFoldDB" id="A0A3P3W0X4"/>
<keyword evidence="11" id="KW-1185">Reference proteome</keyword>
<dbReference type="Proteomes" id="UP000274391">
    <property type="component" value="Unassembled WGS sequence"/>
</dbReference>
<dbReference type="NCBIfam" id="TIGR01216">
    <property type="entry name" value="ATP_synt_epsi"/>
    <property type="match status" value="1"/>
</dbReference>
<evidence type="ECO:0000313" key="11">
    <source>
        <dbReference type="Proteomes" id="UP000274391"/>
    </source>
</evidence>
<comment type="subunit">
    <text evidence="8">F-type ATPases have 2 components, CF(1) - the catalytic core - and CF(0) - the membrane proton channel. CF(1) has five subunits: alpha(3), beta(3), gamma(1), delta(1), epsilon(1). CF(0) has three main subunits: a, b and c.</text>
</comment>
<dbReference type="Gene3D" id="2.60.15.10">
    <property type="entry name" value="F0F1 ATP synthase delta/epsilon subunit, N-terminal"/>
    <property type="match status" value="1"/>
</dbReference>
<dbReference type="NCBIfam" id="NF009977">
    <property type="entry name" value="PRK13442.1"/>
    <property type="match status" value="1"/>
</dbReference>
<dbReference type="SUPFAM" id="SSF51344">
    <property type="entry name" value="Epsilon subunit of F1F0-ATP synthase N-terminal domain"/>
    <property type="match status" value="1"/>
</dbReference>
<dbReference type="PANTHER" id="PTHR13822">
    <property type="entry name" value="ATP SYNTHASE DELTA/EPSILON CHAIN"/>
    <property type="match status" value="1"/>
</dbReference>
<dbReference type="RefSeq" id="WP_124968870.1">
    <property type="nucleotide sequence ID" value="NZ_RQVS01000001.1"/>
</dbReference>
<keyword evidence="10" id="KW-0378">Hydrolase</keyword>
<proteinExistence type="inferred from homology"/>
<feature type="domain" description="ATP synthase F1 complex delta/epsilon subunit N-terminal" evidence="9">
    <location>
        <begin position="10"/>
        <end position="89"/>
    </location>
</feature>
<dbReference type="EC" id="3.6.3.14" evidence="10"/>
<comment type="similarity">
    <text evidence="2 8">Belongs to the ATPase epsilon chain family.</text>
</comment>
<keyword evidence="6 8" id="KW-0139">CF(1)</keyword>
<dbReference type="CDD" id="cd12152">
    <property type="entry name" value="F1-ATPase_delta"/>
    <property type="match status" value="1"/>
</dbReference>
<keyword evidence="5" id="KW-0472">Membrane</keyword>
<evidence type="ECO:0000256" key="3">
    <source>
        <dbReference type="ARBA" id="ARBA00022448"/>
    </source>
</evidence>
<evidence type="ECO:0000313" key="10">
    <source>
        <dbReference type="EMBL" id="RRJ88712.1"/>
    </source>
</evidence>
<protein>
    <submittedName>
        <fullName evidence="10">F0F1 ATP synthase subunit epsilon</fullName>
        <ecNumber evidence="10">3.6.3.14</ecNumber>
    </submittedName>
</protein>
<dbReference type="GO" id="GO:0046933">
    <property type="term" value="F:proton-transporting ATP synthase activity, rotational mechanism"/>
    <property type="evidence" value="ECO:0007669"/>
    <property type="project" value="InterPro"/>
</dbReference>
<name>A0A3P3W0X4_9MICO</name>
<dbReference type="OrthoDB" id="9791445at2"/>
<gene>
    <name evidence="10" type="ORF">EG850_00775</name>
</gene>
<dbReference type="InterPro" id="IPR001469">
    <property type="entry name" value="ATP_synth_F1_dsu/esu"/>
</dbReference>
<accession>A0A3P3W0X4</accession>
<keyword evidence="7 8" id="KW-0066">ATP synthesis</keyword>
<comment type="subcellular location">
    <subcellularLocation>
        <location evidence="1">Cell membrane</location>
        <topology evidence="1">Peripheral membrane protein</topology>
    </subcellularLocation>
</comment>
<dbReference type="EMBL" id="RQVS01000001">
    <property type="protein sequence ID" value="RRJ88712.1"/>
    <property type="molecule type" value="Genomic_DNA"/>
</dbReference>
<sequence>MAEVKKQNVLRVNVTSATSQVWEGEAVSVVARTTEGEIGILPGHTPVLASLAEGEVRVKTADGKSIVANAEDGFLSVANDLVTVLAGEAILAE</sequence>
<evidence type="ECO:0000256" key="4">
    <source>
        <dbReference type="ARBA" id="ARBA00023065"/>
    </source>
</evidence>
<evidence type="ECO:0000256" key="8">
    <source>
        <dbReference type="RuleBase" id="RU003656"/>
    </source>
</evidence>
<dbReference type="GO" id="GO:0005886">
    <property type="term" value="C:plasma membrane"/>
    <property type="evidence" value="ECO:0007669"/>
    <property type="project" value="UniProtKB-SubCell"/>
</dbReference>
<organism evidence="10 11">
    <name type="scientific">Gulosibacter macacae</name>
    <dbReference type="NCBI Taxonomy" id="2488791"/>
    <lineage>
        <taxon>Bacteria</taxon>
        <taxon>Bacillati</taxon>
        <taxon>Actinomycetota</taxon>
        <taxon>Actinomycetes</taxon>
        <taxon>Micrococcales</taxon>
        <taxon>Microbacteriaceae</taxon>
        <taxon>Gulosibacter</taxon>
    </lineage>
</organism>
<dbReference type="Pfam" id="PF02823">
    <property type="entry name" value="ATP-synt_DE_N"/>
    <property type="match status" value="1"/>
</dbReference>
<evidence type="ECO:0000256" key="5">
    <source>
        <dbReference type="ARBA" id="ARBA00023136"/>
    </source>
</evidence>
<dbReference type="InterPro" id="IPR020546">
    <property type="entry name" value="ATP_synth_F1_dsu/esu_N"/>
</dbReference>
<comment type="caution">
    <text evidence="10">The sequence shown here is derived from an EMBL/GenBank/DDBJ whole genome shotgun (WGS) entry which is preliminary data.</text>
</comment>
<evidence type="ECO:0000256" key="7">
    <source>
        <dbReference type="ARBA" id="ARBA00023310"/>
    </source>
</evidence>
<evidence type="ECO:0000256" key="2">
    <source>
        <dbReference type="ARBA" id="ARBA00005712"/>
    </source>
</evidence>